<evidence type="ECO:0000256" key="2">
    <source>
        <dbReference type="ARBA" id="ARBA00022679"/>
    </source>
</evidence>
<gene>
    <name evidence="8" type="primary">ydiU</name>
    <name evidence="8" type="synonym">selO</name>
    <name evidence="9" type="ORF">IDSA_04430</name>
</gene>
<dbReference type="EC" id="2.7.7.-" evidence="8"/>
<dbReference type="RefSeq" id="WP_034774501.1">
    <property type="nucleotide sequence ID" value="NZ_JPER01000001.1"/>
</dbReference>
<keyword evidence="8" id="KW-0464">Manganese</keyword>
<dbReference type="InterPro" id="IPR003846">
    <property type="entry name" value="SelO"/>
</dbReference>
<feature type="active site" description="Proton acceptor" evidence="8">
    <location>
        <position position="242"/>
    </location>
</feature>
<feature type="binding site" evidence="8">
    <location>
        <position position="105"/>
    </location>
    <ligand>
        <name>ATP</name>
        <dbReference type="ChEBI" id="CHEBI:30616"/>
    </ligand>
</feature>
<keyword evidence="6 8" id="KW-0067">ATP-binding</keyword>
<comment type="caution">
    <text evidence="9">The sequence shown here is derived from an EMBL/GenBank/DDBJ whole genome shotgun (WGS) entry which is preliminary data.</text>
</comment>
<dbReference type="GO" id="GO:0000287">
    <property type="term" value="F:magnesium ion binding"/>
    <property type="evidence" value="ECO:0007669"/>
    <property type="project" value="UniProtKB-UniRule"/>
</dbReference>
<evidence type="ECO:0000256" key="3">
    <source>
        <dbReference type="ARBA" id="ARBA00022695"/>
    </source>
</evidence>
<keyword evidence="3 8" id="KW-0548">Nucleotidyltransferase</keyword>
<feature type="binding site" evidence="8">
    <location>
        <position position="252"/>
    </location>
    <ligand>
        <name>Mg(2+)</name>
        <dbReference type="ChEBI" id="CHEBI:18420"/>
    </ligand>
</feature>
<sequence length="474" mass="53462">MTFCFDNQFLEQFPDLAKPQHPLGFGQARAVILNTSLRDELKLPYSDEQLTAIAGGQKLDPAMAPLAQKYTGHQFGHYNPYLGDGRGLLLGEWQTPAGRFDLHLKGAGPTPFSRGHDGRAVLRSCIREYLAGEALYALGIPTTRALAVTQGDLIVYREQPEPGAMLLRTAGTHIRFGHFEYCYHRGKADDLKQLISYVTDTQWPELKEQPVAAFFQRVVECTARMIALWQVYGFNHGVMNTDNMSIIGETFDFGPYAMLDRYQPDFICNHSDTTGRYRFSEQPSVGLWNLNCLAQALSPVIASDKLVASLHTYSDLLQGHYWARMTARLGLPDDIASQDIVRRWLDLLARTKQDFTLSFRRLISALSDSPGVLPAELRNHGDFPLWWQDYQTLWNGQNKNPDQLLENMRAANPLYVLRNYLAQEAIAAAENDDLKPLQRLAAVLAKPYTEQEHAEAFAAEPPEWGRHLEISCSS</sequence>
<evidence type="ECO:0000256" key="6">
    <source>
        <dbReference type="ARBA" id="ARBA00022840"/>
    </source>
</evidence>
<comment type="catalytic activity">
    <reaction evidence="8">
        <text>L-tyrosyl-[protein] + ATP = O-(5'-adenylyl)-L-tyrosyl-[protein] + diphosphate</text>
        <dbReference type="Rhea" id="RHEA:54288"/>
        <dbReference type="Rhea" id="RHEA-COMP:10136"/>
        <dbReference type="Rhea" id="RHEA-COMP:13846"/>
        <dbReference type="ChEBI" id="CHEBI:30616"/>
        <dbReference type="ChEBI" id="CHEBI:33019"/>
        <dbReference type="ChEBI" id="CHEBI:46858"/>
        <dbReference type="ChEBI" id="CHEBI:83624"/>
        <dbReference type="EC" id="2.7.7.108"/>
    </reaction>
</comment>
<feature type="binding site" evidence="8">
    <location>
        <position position="118"/>
    </location>
    <ligand>
        <name>ATP</name>
        <dbReference type="ChEBI" id="CHEBI:30616"/>
    </ligand>
</feature>
<dbReference type="GO" id="GO:0005524">
    <property type="term" value="F:ATP binding"/>
    <property type="evidence" value="ECO:0007669"/>
    <property type="project" value="UniProtKB-UniRule"/>
</dbReference>
<evidence type="ECO:0000256" key="8">
    <source>
        <dbReference type="HAMAP-Rule" id="MF_00692"/>
    </source>
</evidence>
<feature type="binding site" evidence="8">
    <location>
        <position position="83"/>
    </location>
    <ligand>
        <name>ATP</name>
        <dbReference type="ChEBI" id="CHEBI:30616"/>
    </ligand>
</feature>
<keyword evidence="2 8" id="KW-0808">Transferase</keyword>
<feature type="binding site" evidence="8">
    <location>
        <position position="117"/>
    </location>
    <ligand>
        <name>ATP</name>
        <dbReference type="ChEBI" id="CHEBI:30616"/>
    </ligand>
</feature>
<dbReference type="STRING" id="435908.IDSA_04430"/>
<dbReference type="OrthoDB" id="9776281at2"/>
<organism evidence="9 10">
    <name type="scientific">Pseudidiomarina salinarum</name>
    <dbReference type="NCBI Taxonomy" id="435908"/>
    <lineage>
        <taxon>Bacteria</taxon>
        <taxon>Pseudomonadati</taxon>
        <taxon>Pseudomonadota</taxon>
        <taxon>Gammaproteobacteria</taxon>
        <taxon>Alteromonadales</taxon>
        <taxon>Idiomarinaceae</taxon>
        <taxon>Pseudidiomarina</taxon>
    </lineage>
</organism>
<dbReference type="EC" id="2.7.7.108" evidence="8"/>
<feature type="binding site" evidence="8">
    <location>
        <position position="175"/>
    </location>
    <ligand>
        <name>ATP</name>
        <dbReference type="ChEBI" id="CHEBI:30616"/>
    </ligand>
</feature>
<comment type="catalytic activity">
    <reaction evidence="8">
        <text>L-seryl-[protein] + UTP = O-(5'-uridylyl)-L-seryl-[protein] + diphosphate</text>
        <dbReference type="Rhea" id="RHEA:64604"/>
        <dbReference type="Rhea" id="RHEA-COMP:9863"/>
        <dbReference type="Rhea" id="RHEA-COMP:16635"/>
        <dbReference type="ChEBI" id="CHEBI:29999"/>
        <dbReference type="ChEBI" id="CHEBI:33019"/>
        <dbReference type="ChEBI" id="CHEBI:46398"/>
        <dbReference type="ChEBI" id="CHEBI:156051"/>
    </reaction>
</comment>
<dbReference type="GO" id="GO:0070733">
    <property type="term" value="F:AMPylase activity"/>
    <property type="evidence" value="ECO:0007669"/>
    <property type="project" value="UniProtKB-EC"/>
</dbReference>
<accession>A0A094J1K7</accession>
<evidence type="ECO:0000313" key="9">
    <source>
        <dbReference type="EMBL" id="KFZ31929.1"/>
    </source>
</evidence>
<evidence type="ECO:0000256" key="1">
    <source>
        <dbReference type="ARBA" id="ARBA00009747"/>
    </source>
</evidence>
<feature type="binding site" evidence="8">
    <location>
        <position position="86"/>
    </location>
    <ligand>
        <name>ATP</name>
        <dbReference type="ChEBI" id="CHEBI:30616"/>
    </ligand>
</feature>
<evidence type="ECO:0000256" key="4">
    <source>
        <dbReference type="ARBA" id="ARBA00022723"/>
    </source>
</evidence>
<feature type="binding site" evidence="8">
    <location>
        <position position="168"/>
    </location>
    <ligand>
        <name>ATP</name>
        <dbReference type="ChEBI" id="CHEBI:30616"/>
    </ligand>
</feature>
<proteinExistence type="inferred from homology"/>
<comment type="catalytic activity">
    <reaction evidence="8">
        <text>L-histidyl-[protein] + UTP = N(tele)-(5'-uridylyl)-L-histidyl-[protein] + diphosphate</text>
        <dbReference type="Rhea" id="RHEA:83891"/>
        <dbReference type="Rhea" id="RHEA-COMP:9745"/>
        <dbReference type="Rhea" id="RHEA-COMP:20239"/>
        <dbReference type="ChEBI" id="CHEBI:29979"/>
        <dbReference type="ChEBI" id="CHEBI:33019"/>
        <dbReference type="ChEBI" id="CHEBI:46398"/>
        <dbReference type="ChEBI" id="CHEBI:233474"/>
    </reaction>
</comment>
<name>A0A094J1K7_9GAMM</name>
<comment type="catalytic activity">
    <reaction evidence="8">
        <text>L-threonyl-[protein] + ATP = 3-O-(5'-adenylyl)-L-threonyl-[protein] + diphosphate</text>
        <dbReference type="Rhea" id="RHEA:54292"/>
        <dbReference type="Rhea" id="RHEA-COMP:11060"/>
        <dbReference type="Rhea" id="RHEA-COMP:13847"/>
        <dbReference type="ChEBI" id="CHEBI:30013"/>
        <dbReference type="ChEBI" id="CHEBI:30616"/>
        <dbReference type="ChEBI" id="CHEBI:33019"/>
        <dbReference type="ChEBI" id="CHEBI:138113"/>
        <dbReference type="EC" id="2.7.7.108"/>
    </reaction>
</comment>
<feature type="binding site" evidence="8">
    <location>
        <position position="85"/>
    </location>
    <ligand>
        <name>ATP</name>
        <dbReference type="ChEBI" id="CHEBI:30616"/>
    </ligand>
</feature>
<dbReference type="PANTHER" id="PTHR32057:SF14">
    <property type="entry name" value="PROTEIN ADENYLYLTRANSFERASE SELO, MITOCHONDRIAL"/>
    <property type="match status" value="1"/>
</dbReference>
<dbReference type="EMBL" id="JPER01000001">
    <property type="protein sequence ID" value="KFZ31929.1"/>
    <property type="molecule type" value="Genomic_DNA"/>
</dbReference>
<comment type="cofactor">
    <cofactor evidence="8">
        <name>Mg(2+)</name>
        <dbReference type="ChEBI" id="CHEBI:18420"/>
    </cofactor>
    <cofactor evidence="8">
        <name>Mn(2+)</name>
        <dbReference type="ChEBI" id="CHEBI:29035"/>
    </cofactor>
</comment>
<dbReference type="AlphaFoldDB" id="A0A094J1K7"/>
<reference evidence="9 10" key="1">
    <citation type="submission" date="2014-06" db="EMBL/GenBank/DDBJ databases">
        <title>The draft genome sequence of Idiomarina salinarum ISL-52.</title>
        <authorList>
            <person name="Du J."/>
            <person name="Shao Z."/>
        </authorList>
    </citation>
    <scope>NUCLEOTIDE SEQUENCE [LARGE SCALE GENOMIC DNA]</scope>
    <source>
        <strain evidence="9 10">ISL-52</strain>
    </source>
</reference>
<dbReference type="Proteomes" id="UP000054363">
    <property type="component" value="Unassembled WGS sequence"/>
</dbReference>
<dbReference type="NCBIfam" id="NF000658">
    <property type="entry name" value="PRK00029.1"/>
    <property type="match status" value="1"/>
</dbReference>
<evidence type="ECO:0000256" key="7">
    <source>
        <dbReference type="ARBA" id="ARBA00022842"/>
    </source>
</evidence>
<feature type="binding site" evidence="8">
    <location>
        <position position="252"/>
    </location>
    <ligand>
        <name>ATP</name>
        <dbReference type="ChEBI" id="CHEBI:30616"/>
    </ligand>
</feature>
<dbReference type="HAMAP" id="MF_00692">
    <property type="entry name" value="SelO"/>
    <property type="match status" value="1"/>
</dbReference>
<keyword evidence="10" id="KW-1185">Reference proteome</keyword>
<dbReference type="PANTHER" id="PTHR32057">
    <property type="entry name" value="PROTEIN ADENYLYLTRANSFERASE SELO, MITOCHONDRIAL"/>
    <property type="match status" value="1"/>
</dbReference>
<keyword evidence="4 8" id="KW-0479">Metal-binding</keyword>
<evidence type="ECO:0000313" key="10">
    <source>
        <dbReference type="Proteomes" id="UP000054363"/>
    </source>
</evidence>
<comment type="catalytic activity">
    <reaction evidence="8">
        <text>L-seryl-[protein] + ATP = 3-O-(5'-adenylyl)-L-seryl-[protein] + diphosphate</text>
        <dbReference type="Rhea" id="RHEA:58120"/>
        <dbReference type="Rhea" id="RHEA-COMP:9863"/>
        <dbReference type="Rhea" id="RHEA-COMP:15073"/>
        <dbReference type="ChEBI" id="CHEBI:29999"/>
        <dbReference type="ChEBI" id="CHEBI:30616"/>
        <dbReference type="ChEBI" id="CHEBI:33019"/>
        <dbReference type="ChEBI" id="CHEBI:142516"/>
        <dbReference type="EC" id="2.7.7.108"/>
    </reaction>
</comment>
<dbReference type="eggNOG" id="COG0397">
    <property type="taxonomic scope" value="Bacteria"/>
</dbReference>
<dbReference type="Pfam" id="PF02696">
    <property type="entry name" value="SelO"/>
    <property type="match status" value="1"/>
</dbReference>
<comment type="similarity">
    <text evidence="1 8">Belongs to the SELO family.</text>
</comment>
<comment type="function">
    <text evidence="8">Nucleotidyltransferase involved in the post-translational modification of proteins. It can catalyze the addition of adenosine monophosphate (AMP) or uridine monophosphate (UMP) to a protein, resulting in modifications known as AMPylation and UMPylation.</text>
</comment>
<keyword evidence="5 8" id="KW-0547">Nucleotide-binding</keyword>
<evidence type="ECO:0000256" key="5">
    <source>
        <dbReference type="ARBA" id="ARBA00022741"/>
    </source>
</evidence>
<feature type="binding site" evidence="8">
    <location>
        <position position="243"/>
    </location>
    <ligand>
        <name>Mg(2+)</name>
        <dbReference type="ChEBI" id="CHEBI:18420"/>
    </ligand>
</feature>
<comment type="catalytic activity">
    <reaction evidence="8">
        <text>L-tyrosyl-[protein] + UTP = O-(5'-uridylyl)-L-tyrosyl-[protein] + diphosphate</text>
        <dbReference type="Rhea" id="RHEA:83887"/>
        <dbReference type="Rhea" id="RHEA-COMP:10136"/>
        <dbReference type="Rhea" id="RHEA-COMP:20238"/>
        <dbReference type="ChEBI" id="CHEBI:33019"/>
        <dbReference type="ChEBI" id="CHEBI:46398"/>
        <dbReference type="ChEBI" id="CHEBI:46858"/>
        <dbReference type="ChEBI" id="CHEBI:90602"/>
    </reaction>
</comment>
<keyword evidence="7 8" id="KW-0460">Magnesium</keyword>
<dbReference type="GO" id="GO:0030145">
    <property type="term" value="F:manganese ion binding"/>
    <property type="evidence" value="ECO:0007669"/>
    <property type="project" value="UniProtKB-UniRule"/>
</dbReference>
<protein>
    <recommendedName>
        <fullName evidence="8">Protein nucleotidyltransferase YdiU</fullName>
        <ecNumber evidence="8">2.7.7.-</ecNumber>
    </recommendedName>
    <alternativeName>
        <fullName evidence="8">Protein adenylyltransferase YdiU</fullName>
        <ecNumber evidence="8">2.7.7.108</ecNumber>
    </alternativeName>
    <alternativeName>
        <fullName evidence="8">Protein uridylyltransferase YdiU</fullName>
        <ecNumber evidence="8">2.7.7.-</ecNumber>
    </alternativeName>
</protein>